<dbReference type="Pfam" id="PF20137">
    <property type="entry name" value="BubE"/>
    <property type="match status" value="1"/>
</dbReference>
<dbReference type="EMBL" id="JBHUIP010000016">
    <property type="protein sequence ID" value="MFD2265406.1"/>
    <property type="molecule type" value="Genomic_DNA"/>
</dbReference>
<name>A0ABW5DY82_9PROT</name>
<protein>
    <submittedName>
        <fullName evidence="2">DUF6527 family protein</fullName>
    </submittedName>
</protein>
<accession>A0ABW5DY82</accession>
<gene>
    <name evidence="2" type="ORF">ACFSM5_21060</name>
</gene>
<dbReference type="InterPro" id="IPR045384">
    <property type="entry name" value="DUF6527"/>
</dbReference>
<evidence type="ECO:0000313" key="3">
    <source>
        <dbReference type="Proteomes" id="UP001597295"/>
    </source>
</evidence>
<proteinExistence type="predicted"/>
<organism evidence="2 3">
    <name type="scientific">Lacibacterium aquatile</name>
    <dbReference type="NCBI Taxonomy" id="1168082"/>
    <lineage>
        <taxon>Bacteria</taxon>
        <taxon>Pseudomonadati</taxon>
        <taxon>Pseudomonadota</taxon>
        <taxon>Alphaproteobacteria</taxon>
        <taxon>Rhodospirillales</taxon>
        <taxon>Rhodospirillaceae</taxon>
    </lineage>
</organism>
<dbReference type="Proteomes" id="UP001597295">
    <property type="component" value="Unassembled WGS sequence"/>
</dbReference>
<dbReference type="RefSeq" id="WP_379878711.1">
    <property type="nucleotide sequence ID" value="NZ_JBHUIP010000016.1"/>
</dbReference>
<evidence type="ECO:0000313" key="2">
    <source>
        <dbReference type="EMBL" id="MFD2265406.1"/>
    </source>
</evidence>
<reference evidence="3" key="1">
    <citation type="journal article" date="2019" name="Int. J. Syst. Evol. Microbiol.">
        <title>The Global Catalogue of Microorganisms (GCM) 10K type strain sequencing project: providing services to taxonomists for standard genome sequencing and annotation.</title>
        <authorList>
            <consortium name="The Broad Institute Genomics Platform"/>
            <consortium name="The Broad Institute Genome Sequencing Center for Infectious Disease"/>
            <person name="Wu L."/>
            <person name="Ma J."/>
        </authorList>
    </citation>
    <scope>NUCLEOTIDE SEQUENCE [LARGE SCALE GENOMIC DNA]</scope>
    <source>
        <strain evidence="3">CGMCC 1.19062</strain>
    </source>
</reference>
<comment type="caution">
    <text evidence="2">The sequence shown here is derived from an EMBL/GenBank/DDBJ whole genome shotgun (WGS) entry which is preliminary data.</text>
</comment>
<feature type="region of interest" description="Disordered" evidence="1">
    <location>
        <begin position="1"/>
        <end position="34"/>
    </location>
</feature>
<keyword evidence="3" id="KW-1185">Reference proteome</keyword>
<sequence>MGRQRFRHHAQSDRRPGRRRTSAGDAEVRPAEEETPMIPATLKAWWEDLRRWYRTVREQRGPARKLEIIEGDMMPTTMPARNLVLAREDGEDWSVGMLCPCGCGDVIELMLIKNTRPRWDLTIEDGRPSLHPSVWRATGCRAHFWLKNGRVRWCS</sequence>
<evidence type="ECO:0000256" key="1">
    <source>
        <dbReference type="SAM" id="MobiDB-lite"/>
    </source>
</evidence>